<evidence type="ECO:0000256" key="1">
    <source>
        <dbReference type="SAM" id="MobiDB-lite"/>
    </source>
</evidence>
<dbReference type="EMBL" id="CAUOFW020005275">
    <property type="protein sequence ID" value="CAK9169258.1"/>
    <property type="molecule type" value="Genomic_DNA"/>
</dbReference>
<evidence type="ECO:0000313" key="2">
    <source>
        <dbReference type="EMBL" id="CAK9169258.1"/>
    </source>
</evidence>
<organism evidence="2 3">
    <name type="scientific">Ilex paraguariensis</name>
    <name type="common">yerba mate</name>
    <dbReference type="NCBI Taxonomy" id="185542"/>
    <lineage>
        <taxon>Eukaryota</taxon>
        <taxon>Viridiplantae</taxon>
        <taxon>Streptophyta</taxon>
        <taxon>Embryophyta</taxon>
        <taxon>Tracheophyta</taxon>
        <taxon>Spermatophyta</taxon>
        <taxon>Magnoliopsida</taxon>
        <taxon>eudicotyledons</taxon>
        <taxon>Gunneridae</taxon>
        <taxon>Pentapetalae</taxon>
        <taxon>asterids</taxon>
        <taxon>campanulids</taxon>
        <taxon>Aquifoliales</taxon>
        <taxon>Aquifoliaceae</taxon>
        <taxon>Ilex</taxon>
    </lineage>
</organism>
<feature type="region of interest" description="Disordered" evidence="1">
    <location>
        <begin position="1"/>
        <end position="41"/>
    </location>
</feature>
<dbReference type="Proteomes" id="UP001642360">
    <property type="component" value="Unassembled WGS sequence"/>
</dbReference>
<accession>A0ABC8TPD0</accession>
<protein>
    <submittedName>
        <fullName evidence="2">Uncharacterized protein</fullName>
    </submittedName>
</protein>
<name>A0ABC8TPD0_9AQUA</name>
<sequence length="97" mass="9667">MSNGLGFKEQASSKVAPRSMQARVRAPQIHADNEASMGAGQGVDEGAWGAIADVGRGAIADASKGAKAAGKGAGRGAEAARESMGAEAQTDRLGARE</sequence>
<dbReference type="AlphaFoldDB" id="A0ABC8TPD0"/>
<gene>
    <name evidence="2" type="ORF">ILEXP_LOCUS38702</name>
</gene>
<evidence type="ECO:0000313" key="3">
    <source>
        <dbReference type="Proteomes" id="UP001642360"/>
    </source>
</evidence>
<keyword evidence="3" id="KW-1185">Reference proteome</keyword>
<comment type="caution">
    <text evidence="2">The sequence shown here is derived from an EMBL/GenBank/DDBJ whole genome shotgun (WGS) entry which is preliminary data.</text>
</comment>
<proteinExistence type="predicted"/>
<feature type="region of interest" description="Disordered" evidence="1">
    <location>
        <begin position="64"/>
        <end position="97"/>
    </location>
</feature>
<reference evidence="2 3" key="1">
    <citation type="submission" date="2024-02" db="EMBL/GenBank/DDBJ databases">
        <authorList>
            <person name="Vignale AGUSTIN F."/>
            <person name="Sosa J E."/>
            <person name="Modenutti C."/>
        </authorList>
    </citation>
    <scope>NUCLEOTIDE SEQUENCE [LARGE SCALE GENOMIC DNA]</scope>
</reference>